<keyword evidence="7" id="KW-0406">Ion transport</keyword>
<comment type="similarity">
    <text evidence="11 12">Belongs to the TonB-dependent receptor family.</text>
</comment>
<evidence type="ECO:0000256" key="11">
    <source>
        <dbReference type="PROSITE-ProRule" id="PRU01360"/>
    </source>
</evidence>
<evidence type="ECO:0000256" key="4">
    <source>
        <dbReference type="ARBA" id="ARBA00022496"/>
    </source>
</evidence>
<keyword evidence="9 11" id="KW-0472">Membrane</keyword>
<evidence type="ECO:0000256" key="1">
    <source>
        <dbReference type="ARBA" id="ARBA00004571"/>
    </source>
</evidence>
<evidence type="ECO:0000259" key="14">
    <source>
        <dbReference type="Pfam" id="PF07715"/>
    </source>
</evidence>
<reference evidence="15 16" key="1">
    <citation type="submission" date="2015-12" db="EMBL/GenBank/DDBJ databases">
        <authorList>
            <person name="Shamseldin A."/>
            <person name="Moawad H."/>
            <person name="Abd El-Rahim W.M."/>
            <person name="Sadowsky M.J."/>
        </authorList>
    </citation>
    <scope>NUCLEOTIDE SEQUENCE [LARGE SCALE GENOMIC DNA]</scope>
    <source>
        <strain evidence="15 16">SM2</strain>
    </source>
</reference>
<feature type="domain" description="TonB-dependent receptor-like beta-barrel" evidence="13">
    <location>
        <begin position="280"/>
        <end position="727"/>
    </location>
</feature>
<dbReference type="PANTHER" id="PTHR32552">
    <property type="entry name" value="FERRICHROME IRON RECEPTOR-RELATED"/>
    <property type="match status" value="1"/>
</dbReference>
<protein>
    <recommendedName>
        <fullName evidence="17">TonB-dependent receptor</fullName>
    </recommendedName>
</protein>
<dbReference type="KEGG" id="zal:AZF00_17235"/>
<evidence type="ECO:0000256" key="12">
    <source>
        <dbReference type="RuleBase" id="RU003357"/>
    </source>
</evidence>
<evidence type="ECO:0000256" key="8">
    <source>
        <dbReference type="ARBA" id="ARBA00023077"/>
    </source>
</evidence>
<evidence type="ECO:0000256" key="3">
    <source>
        <dbReference type="ARBA" id="ARBA00022452"/>
    </source>
</evidence>
<dbReference type="Proteomes" id="UP000074119">
    <property type="component" value="Chromosome"/>
</dbReference>
<dbReference type="Gene3D" id="2.40.170.20">
    <property type="entry name" value="TonB-dependent receptor, beta-barrel domain"/>
    <property type="match status" value="1"/>
</dbReference>
<evidence type="ECO:0000256" key="7">
    <source>
        <dbReference type="ARBA" id="ARBA00023065"/>
    </source>
</evidence>
<dbReference type="Pfam" id="PF00593">
    <property type="entry name" value="TonB_dep_Rec_b-barrel"/>
    <property type="match status" value="1"/>
</dbReference>
<dbReference type="PROSITE" id="PS52016">
    <property type="entry name" value="TONB_DEPENDENT_REC_3"/>
    <property type="match status" value="1"/>
</dbReference>
<evidence type="ECO:0000256" key="9">
    <source>
        <dbReference type="ARBA" id="ARBA00023136"/>
    </source>
</evidence>
<evidence type="ECO:0000256" key="2">
    <source>
        <dbReference type="ARBA" id="ARBA00022448"/>
    </source>
</evidence>
<sequence length="764" mass="82835">MSPVNDEEPSVLSLGSLLSLTTPALAQTEASTGKKLQLEEVLVTAQKRVESLGDVPVSVTALDGDKLQKAGISNLSDLSDYTPNFKMVEGGLLPNVYMRGVGSGSNQGFELSVGIFSDGVHLGRPHQTRGAFMDLERVEVLRGPQSILFGKNAIAGALSLISAKPGDEVESHFSGMTGGPDDTQEFNAMVSIPLSDTFGVRAAFRSRDEEGYMFNENPARDRNEPAVEEFSGRVTLGWDPTDTIASTLKLEKTNRVQRGRQFETTHASALTGCSGENVKLDGIKNADSDEYAEIDNYNATLNVDVDVAGGTFSSVTAATGFDSEDLFDGDSSSFNTVPLLGIEEYDQLSQEFRFTSPGGEFMDYIFGVFYQRGEMVFDESTPLTIRNGALADAGRDPVGCLINMQTNVTADLEKDFYMNSDAWSGFVQLTFNLSETLRTTLGVRYVREEKEGFRELFLYQSGTKNDVDPVTGAILGALNIEAHQLDRVRDVGVTLPSVNVQWDATPDVMTYLTATQGAKSGSFDARNNNASYGPGGGGSNFEFEDELATAYELGAKMTLADGAAELNLAIYHVKYEDMQVSVFDGVAGFVVSNAGSALTQGIELDSRWLLSEWFMLSGSLAYLDFEWLDYREGPCVATAEEDICDLSGKENQQTPKWTAAVSGTFSYPLSSDIMLDFTADASYKDTHFTSGDLDPRGIQEAYTKVNARLAVGEANGRWSVALVGKNLSDEMTIGIGSPTVLDVGGFRGTLEPLRSYYLEGRMRF</sequence>
<keyword evidence="4" id="KW-0410">Iron transport</keyword>
<keyword evidence="5 11" id="KW-0812">Transmembrane</keyword>
<keyword evidence="3 11" id="KW-1134">Transmembrane beta strand</keyword>
<evidence type="ECO:0000259" key="13">
    <source>
        <dbReference type="Pfam" id="PF00593"/>
    </source>
</evidence>
<gene>
    <name evidence="15" type="ORF">AZF00_17235</name>
</gene>
<dbReference type="STRING" id="1470434.AZF00_17235"/>
<organism evidence="15 16">
    <name type="scientific">Zhongshania aliphaticivorans</name>
    <dbReference type="NCBI Taxonomy" id="1470434"/>
    <lineage>
        <taxon>Bacteria</taxon>
        <taxon>Pseudomonadati</taxon>
        <taxon>Pseudomonadota</taxon>
        <taxon>Gammaproteobacteria</taxon>
        <taxon>Cellvibrionales</taxon>
        <taxon>Spongiibacteraceae</taxon>
        <taxon>Zhongshania</taxon>
    </lineage>
</organism>
<keyword evidence="6" id="KW-0408">Iron</keyword>
<dbReference type="SUPFAM" id="SSF56935">
    <property type="entry name" value="Porins"/>
    <property type="match status" value="1"/>
</dbReference>
<evidence type="ECO:0000313" key="15">
    <source>
        <dbReference type="EMBL" id="AMO69937.1"/>
    </source>
</evidence>
<dbReference type="Pfam" id="PF07715">
    <property type="entry name" value="Plug"/>
    <property type="match status" value="1"/>
</dbReference>
<keyword evidence="8 12" id="KW-0798">TonB box</keyword>
<dbReference type="InterPro" id="IPR012910">
    <property type="entry name" value="Plug_dom"/>
</dbReference>
<evidence type="ECO:0000256" key="10">
    <source>
        <dbReference type="ARBA" id="ARBA00023237"/>
    </source>
</evidence>
<dbReference type="EMBL" id="CP014544">
    <property type="protein sequence ID" value="AMO69937.1"/>
    <property type="molecule type" value="Genomic_DNA"/>
</dbReference>
<keyword evidence="2 11" id="KW-0813">Transport</keyword>
<dbReference type="PANTHER" id="PTHR32552:SF81">
    <property type="entry name" value="TONB-DEPENDENT OUTER MEMBRANE RECEPTOR"/>
    <property type="match status" value="1"/>
</dbReference>
<evidence type="ECO:0000313" key="16">
    <source>
        <dbReference type="Proteomes" id="UP000074119"/>
    </source>
</evidence>
<evidence type="ECO:0000256" key="6">
    <source>
        <dbReference type="ARBA" id="ARBA00023004"/>
    </source>
</evidence>
<name>A0A127M9L0_9GAMM</name>
<evidence type="ECO:0008006" key="17">
    <source>
        <dbReference type="Google" id="ProtNLM"/>
    </source>
</evidence>
<evidence type="ECO:0000256" key="5">
    <source>
        <dbReference type="ARBA" id="ARBA00022692"/>
    </source>
</evidence>
<proteinExistence type="inferred from homology"/>
<feature type="domain" description="TonB-dependent receptor plug" evidence="14">
    <location>
        <begin position="53"/>
        <end position="157"/>
    </location>
</feature>
<accession>A0A127M9L0</accession>
<dbReference type="InterPro" id="IPR036942">
    <property type="entry name" value="Beta-barrel_TonB_sf"/>
</dbReference>
<dbReference type="InterPro" id="IPR000531">
    <property type="entry name" value="Beta-barrel_TonB"/>
</dbReference>
<dbReference type="GO" id="GO:0006826">
    <property type="term" value="P:iron ion transport"/>
    <property type="evidence" value="ECO:0007669"/>
    <property type="project" value="UniProtKB-KW"/>
</dbReference>
<comment type="subcellular location">
    <subcellularLocation>
        <location evidence="1 11">Cell outer membrane</location>
        <topology evidence="1 11">Multi-pass membrane protein</topology>
    </subcellularLocation>
</comment>
<dbReference type="AlphaFoldDB" id="A0A127M9L0"/>
<dbReference type="GO" id="GO:0009279">
    <property type="term" value="C:cell outer membrane"/>
    <property type="evidence" value="ECO:0007669"/>
    <property type="project" value="UniProtKB-SubCell"/>
</dbReference>
<dbReference type="InterPro" id="IPR039426">
    <property type="entry name" value="TonB-dep_rcpt-like"/>
</dbReference>
<keyword evidence="10 11" id="KW-0998">Cell outer membrane</keyword>